<dbReference type="Proteomes" id="UP000320638">
    <property type="component" value="Genome"/>
</dbReference>
<evidence type="ECO:0000313" key="2">
    <source>
        <dbReference type="Proteomes" id="UP000320638"/>
    </source>
</evidence>
<organism evidence="1 2">
    <name type="scientific">Microbacterium phage LilyLou</name>
    <dbReference type="NCBI Taxonomy" id="2590876"/>
    <lineage>
        <taxon>Viruses</taxon>
        <taxon>Duplodnaviria</taxon>
        <taxon>Heunggongvirae</taxon>
        <taxon>Uroviricota</taxon>
        <taxon>Caudoviricetes</taxon>
        <taxon>Eekayvirinae</taxon>
        <taxon>Tinytimothyvirus</taxon>
        <taxon>Tinytimothyvirus alex44</taxon>
    </lineage>
</organism>
<protein>
    <submittedName>
        <fullName evidence="1">Uncharacterized protein</fullName>
    </submittedName>
</protein>
<dbReference type="EMBL" id="MK894438">
    <property type="protein sequence ID" value="QDF16038.1"/>
    <property type="molecule type" value="Genomic_DNA"/>
</dbReference>
<proteinExistence type="predicted"/>
<gene>
    <name evidence="1" type="primary">10</name>
    <name evidence="1" type="ORF">SEA_LILYLOU_10</name>
</gene>
<evidence type="ECO:0000313" key="1">
    <source>
        <dbReference type="EMBL" id="QDF16038.1"/>
    </source>
</evidence>
<name>A0A4Y6EBI1_9CAUD</name>
<accession>A0A4Y6EBI1</accession>
<sequence length="120" mass="13644">MAILSESNRLEAVLKNFIGLSLPAATVETFYLEPASISIEVDLPYHKQLIYDKHELDSDKLALDVQQLVRELRAQAILDLGLTAEIAHQVREQVEELKVEWEQAGYRKAIQDLNVTTIKE</sequence>
<reference evidence="1 2" key="1">
    <citation type="submission" date="2019-05" db="EMBL/GenBank/DDBJ databases">
        <authorList>
            <person name="Berry L.J."/>
            <person name="Reagor J.P."/>
            <person name="Chani A.S."/>
            <person name="Suter H.M."/>
            <person name="Vanzant E.P."/>
            <person name="Fields E.J."/>
            <person name="Sabotchick N.R."/>
            <person name="Mahoney L.M."/>
            <person name="Gaffney B.L."/>
            <person name="Staples A.K."/>
            <person name="King R.A."/>
            <person name="Rinehart C.A."/>
            <person name="Rowland N.S."/>
            <person name="Garlena R.A."/>
            <person name="Russell D.A."/>
            <person name="Pope W.H."/>
            <person name="Jacobs-Sera D."/>
            <person name="Hendrix R.W."/>
            <person name="Hatfull G.F."/>
        </authorList>
    </citation>
    <scope>NUCLEOTIDE SEQUENCE [LARGE SCALE GENOMIC DNA]</scope>
</reference>